<dbReference type="EMBL" id="CP011545">
    <property type="protein sequence ID" value="AKK09304.1"/>
    <property type="molecule type" value="Genomic_DNA"/>
</dbReference>
<reference evidence="5" key="2">
    <citation type="submission" date="2015-05" db="EMBL/GenBank/DDBJ databases">
        <title>Complete genome sequence of Corynebacterium testudinoris DSM 44614, recovered from necrotic lesions in the mouth of a tortoise.</title>
        <authorList>
            <person name="Ruckert C."/>
            <person name="Albersmeier A."/>
            <person name="Winkler A."/>
            <person name="Tauch A."/>
        </authorList>
    </citation>
    <scope>NUCLEOTIDE SEQUENCE [LARGE SCALE GENOMIC DNA]</scope>
    <source>
        <strain evidence="5">DSM 44614</strain>
    </source>
</reference>
<dbReference type="InterPro" id="IPR009081">
    <property type="entry name" value="PP-bd_ACP"/>
</dbReference>
<dbReference type="Pfam" id="PF00550">
    <property type="entry name" value="PP-binding"/>
    <property type="match status" value="1"/>
</dbReference>
<evidence type="ECO:0000259" key="3">
    <source>
        <dbReference type="PROSITE" id="PS50075"/>
    </source>
</evidence>
<evidence type="ECO:0000313" key="4">
    <source>
        <dbReference type="EMBL" id="AKK09304.1"/>
    </source>
</evidence>
<dbReference type="STRING" id="136857.CTEST_09385"/>
<accession>A0A0G3H7H2</accession>
<sequence length="84" mass="8827">MTSPTPPVELSPELTQIIEDSSGVDAATLTPDARIADLGITSLAMIEIAVRIEDAFNVRLDDATVFSVGTIGDLAELVSTQDPQ</sequence>
<dbReference type="KEGG" id="cted:CTEST_09385"/>
<evidence type="ECO:0000256" key="1">
    <source>
        <dbReference type="ARBA" id="ARBA00022450"/>
    </source>
</evidence>
<dbReference type="SUPFAM" id="SSF47336">
    <property type="entry name" value="ACP-like"/>
    <property type="match status" value="1"/>
</dbReference>
<evidence type="ECO:0000313" key="5">
    <source>
        <dbReference type="Proteomes" id="UP000035540"/>
    </source>
</evidence>
<evidence type="ECO:0000256" key="2">
    <source>
        <dbReference type="ARBA" id="ARBA00022553"/>
    </source>
</evidence>
<protein>
    <submittedName>
        <fullName evidence="4">Acyl carrier protein</fullName>
    </submittedName>
</protein>
<keyword evidence="5" id="KW-1185">Reference proteome</keyword>
<dbReference type="GO" id="GO:0031177">
    <property type="term" value="F:phosphopantetheine binding"/>
    <property type="evidence" value="ECO:0007669"/>
    <property type="project" value="InterPro"/>
</dbReference>
<keyword evidence="1" id="KW-0596">Phosphopantetheine</keyword>
<name>A0A0G3H7H2_9CORY</name>
<organism evidence="4 5">
    <name type="scientific">Corynebacterium testudinoris</name>
    <dbReference type="NCBI Taxonomy" id="136857"/>
    <lineage>
        <taxon>Bacteria</taxon>
        <taxon>Bacillati</taxon>
        <taxon>Actinomycetota</taxon>
        <taxon>Actinomycetes</taxon>
        <taxon>Mycobacteriales</taxon>
        <taxon>Corynebacteriaceae</taxon>
        <taxon>Corynebacterium</taxon>
    </lineage>
</organism>
<feature type="domain" description="Carrier" evidence="3">
    <location>
        <begin position="8"/>
        <end position="82"/>
    </location>
</feature>
<keyword evidence="2" id="KW-0597">Phosphoprotein</keyword>
<gene>
    <name evidence="4" type="ORF">CTEST_09385</name>
</gene>
<dbReference type="Proteomes" id="UP000035540">
    <property type="component" value="Chromosome"/>
</dbReference>
<dbReference type="InterPro" id="IPR020806">
    <property type="entry name" value="PKS_PP-bd"/>
</dbReference>
<proteinExistence type="predicted"/>
<dbReference type="OrthoDB" id="4409886at2"/>
<dbReference type="Gene3D" id="1.10.1200.10">
    <property type="entry name" value="ACP-like"/>
    <property type="match status" value="1"/>
</dbReference>
<dbReference type="PROSITE" id="PS50075">
    <property type="entry name" value="CARRIER"/>
    <property type="match status" value="1"/>
</dbReference>
<dbReference type="InterPro" id="IPR036736">
    <property type="entry name" value="ACP-like_sf"/>
</dbReference>
<dbReference type="AlphaFoldDB" id="A0A0G3H7H2"/>
<dbReference type="RefSeq" id="WP_047253501.1">
    <property type="nucleotide sequence ID" value="NZ_CP011545.1"/>
</dbReference>
<dbReference type="SMART" id="SM00823">
    <property type="entry name" value="PKS_PP"/>
    <property type="match status" value="1"/>
</dbReference>
<dbReference type="PATRIC" id="fig|136857.5.peg.1864"/>
<reference evidence="4 5" key="1">
    <citation type="journal article" date="2015" name="Genome Announc.">
        <title>Complete Genome Sequence of the Type Strain Corynebacterium testudinoris DSM 44614, Recovered from Necrotic Lesions in the Mouth of a Tortoise.</title>
        <authorList>
            <person name="Ruckert C."/>
            <person name="Kriete M."/>
            <person name="Jaenicke S."/>
            <person name="Winkler A."/>
            <person name="Tauch A."/>
        </authorList>
    </citation>
    <scope>NUCLEOTIDE SEQUENCE [LARGE SCALE GENOMIC DNA]</scope>
    <source>
        <strain evidence="4 5">DSM 44614</strain>
    </source>
</reference>